<dbReference type="Gene3D" id="3.40.50.1820">
    <property type="entry name" value="alpha/beta hydrolase"/>
    <property type="match status" value="1"/>
</dbReference>
<feature type="signal peptide" evidence="2">
    <location>
        <begin position="1"/>
        <end position="24"/>
    </location>
</feature>
<feature type="domain" description="AB hydrolase-1" evidence="3">
    <location>
        <begin position="57"/>
        <end position="294"/>
    </location>
</feature>
<dbReference type="SUPFAM" id="SSF53474">
    <property type="entry name" value="alpha/beta-Hydrolases"/>
    <property type="match status" value="1"/>
</dbReference>
<feature type="compositionally biased region" description="Basic and acidic residues" evidence="1">
    <location>
        <begin position="110"/>
        <end position="119"/>
    </location>
</feature>
<evidence type="ECO:0000259" key="3">
    <source>
        <dbReference type="Pfam" id="PF12697"/>
    </source>
</evidence>
<name>A0A850PPA2_9MYCO</name>
<dbReference type="Proteomes" id="UP000570517">
    <property type="component" value="Unassembled WGS sequence"/>
</dbReference>
<protein>
    <recommendedName>
        <fullName evidence="3">AB hydrolase-1 domain-containing protein</fullName>
    </recommendedName>
</protein>
<dbReference type="GO" id="GO:0046464">
    <property type="term" value="P:acylglycerol catabolic process"/>
    <property type="evidence" value="ECO:0007669"/>
    <property type="project" value="TreeGrafter"/>
</dbReference>
<dbReference type="InterPro" id="IPR000073">
    <property type="entry name" value="AB_hydrolase_1"/>
</dbReference>
<keyword evidence="5" id="KW-1185">Reference proteome</keyword>
<dbReference type="Pfam" id="PF12697">
    <property type="entry name" value="Abhydrolase_6"/>
    <property type="match status" value="1"/>
</dbReference>
<sequence length="303" mass="32069">MIWRRFGVLTAVLVVAVGCARSTADPGAAVPGAVDIGEGRALFLDCQGSGSPTVFIIPGMGSYAEAWNYVVPPDDPTWSSPYDDIERASLIASPEAAQPTVAQTTRVCAYDRPDTRPDGGQRSTPVPQPHHLQQDVDDVIALIAAAGLTGPFVFVAHSYGGLVLDLLARQHPDRVSGLVFVEPTSEFLPSIGSPAQNDAFYVSGREGRAPSESVWFEDAFAAIEAAPTLPRVPAVVLSADRFPPPEQLTPENYTQAQIHQANSMLAAALGTGNVVVEGSGHNMMLYQPQAVADAVVTIVDQVR</sequence>
<reference evidence="4 5" key="1">
    <citation type="submission" date="2020-05" db="EMBL/GenBank/DDBJ databases">
        <title>Draft genome sequence of Mycobacterium hippocampi DL, isolated from European seabass, Dicentrarchus labrax, reared in fish farms.</title>
        <authorList>
            <person name="Stathopoulou P."/>
            <person name="Asimakis E."/>
            <person name="Tzokas K."/>
            <person name="Batargias C."/>
            <person name="Tsiamis G."/>
        </authorList>
    </citation>
    <scope>NUCLEOTIDE SEQUENCE [LARGE SCALE GENOMIC DNA]</scope>
    <source>
        <strain evidence="4 5">DL</strain>
    </source>
</reference>
<dbReference type="PROSITE" id="PS51257">
    <property type="entry name" value="PROKAR_LIPOPROTEIN"/>
    <property type="match status" value="1"/>
</dbReference>
<gene>
    <name evidence="4" type="ORF">HLY00_904</name>
</gene>
<dbReference type="GO" id="GO:0047372">
    <property type="term" value="F:monoacylglycerol lipase activity"/>
    <property type="evidence" value="ECO:0007669"/>
    <property type="project" value="TreeGrafter"/>
</dbReference>
<dbReference type="EMBL" id="JABFYL010000021">
    <property type="protein sequence ID" value="NVN50054.1"/>
    <property type="molecule type" value="Genomic_DNA"/>
</dbReference>
<evidence type="ECO:0000256" key="2">
    <source>
        <dbReference type="SAM" id="SignalP"/>
    </source>
</evidence>
<feature type="region of interest" description="Disordered" evidence="1">
    <location>
        <begin position="110"/>
        <end position="130"/>
    </location>
</feature>
<feature type="chain" id="PRO_5032335994" description="AB hydrolase-1 domain-containing protein" evidence="2">
    <location>
        <begin position="25"/>
        <end position="303"/>
    </location>
</feature>
<dbReference type="PANTHER" id="PTHR43798:SF5">
    <property type="entry name" value="MONOACYLGLYCEROL LIPASE ABHD6"/>
    <property type="match status" value="1"/>
</dbReference>
<organism evidence="4 5">
    <name type="scientific">Mycolicibacterium hippocampi</name>
    <dbReference type="NCBI Taxonomy" id="659824"/>
    <lineage>
        <taxon>Bacteria</taxon>
        <taxon>Bacillati</taxon>
        <taxon>Actinomycetota</taxon>
        <taxon>Actinomycetes</taxon>
        <taxon>Mycobacteriales</taxon>
        <taxon>Mycobacteriaceae</taxon>
        <taxon>Mycolicibacterium</taxon>
    </lineage>
</organism>
<proteinExistence type="predicted"/>
<dbReference type="RefSeq" id="WP_347133449.1">
    <property type="nucleotide sequence ID" value="NZ_JABFYL010000021.1"/>
</dbReference>
<dbReference type="PANTHER" id="PTHR43798">
    <property type="entry name" value="MONOACYLGLYCEROL LIPASE"/>
    <property type="match status" value="1"/>
</dbReference>
<accession>A0A850PPA2</accession>
<evidence type="ECO:0000256" key="1">
    <source>
        <dbReference type="SAM" id="MobiDB-lite"/>
    </source>
</evidence>
<dbReference type="InterPro" id="IPR050266">
    <property type="entry name" value="AB_hydrolase_sf"/>
</dbReference>
<dbReference type="GO" id="GO:0016020">
    <property type="term" value="C:membrane"/>
    <property type="evidence" value="ECO:0007669"/>
    <property type="project" value="TreeGrafter"/>
</dbReference>
<dbReference type="AlphaFoldDB" id="A0A850PPA2"/>
<dbReference type="InterPro" id="IPR029058">
    <property type="entry name" value="AB_hydrolase_fold"/>
</dbReference>
<evidence type="ECO:0000313" key="5">
    <source>
        <dbReference type="Proteomes" id="UP000570517"/>
    </source>
</evidence>
<keyword evidence="2" id="KW-0732">Signal</keyword>
<evidence type="ECO:0000313" key="4">
    <source>
        <dbReference type="EMBL" id="NVN50054.1"/>
    </source>
</evidence>
<comment type="caution">
    <text evidence="4">The sequence shown here is derived from an EMBL/GenBank/DDBJ whole genome shotgun (WGS) entry which is preliminary data.</text>
</comment>